<dbReference type="InterPro" id="IPR011989">
    <property type="entry name" value="ARM-like"/>
</dbReference>
<keyword evidence="2" id="KW-0694">RNA-binding</keyword>
<feature type="compositionally biased region" description="Basic and acidic residues" evidence="4">
    <location>
        <begin position="283"/>
        <end position="292"/>
    </location>
</feature>
<feature type="repeat" description="Pumilio" evidence="3">
    <location>
        <begin position="386"/>
        <end position="421"/>
    </location>
</feature>
<reference evidence="7 8" key="1">
    <citation type="submission" date="2016-08" db="EMBL/GenBank/DDBJ databases">
        <title>A Parts List for Fungal Cellulosomes Revealed by Comparative Genomics.</title>
        <authorList>
            <consortium name="DOE Joint Genome Institute"/>
            <person name="Haitjema C.H."/>
            <person name="Gilmore S.P."/>
            <person name="Henske J.K."/>
            <person name="Solomon K.V."/>
            <person name="De Groot R."/>
            <person name="Kuo A."/>
            <person name="Mondo S.J."/>
            <person name="Salamov A.A."/>
            <person name="Labutti K."/>
            <person name="Zhao Z."/>
            <person name="Chiniquy J."/>
            <person name="Barry K."/>
            <person name="Brewer H.M."/>
            <person name="Purvine S.O."/>
            <person name="Wright A.T."/>
            <person name="Boxma B."/>
            <person name="Van Alen T."/>
            <person name="Hackstein J.H."/>
            <person name="Baker S.E."/>
            <person name="Grigoriev I.V."/>
            <person name="O'Malley M.A."/>
        </authorList>
    </citation>
    <scope>NUCLEOTIDE SEQUENCE [LARGE SCALE GENOMIC DNA]</scope>
    <source>
        <strain evidence="7 8">G1</strain>
    </source>
</reference>
<dbReference type="GO" id="GO:0003723">
    <property type="term" value="F:RNA binding"/>
    <property type="evidence" value="ECO:0007669"/>
    <property type="project" value="UniProtKB-UniRule"/>
</dbReference>
<dbReference type="OrthoDB" id="2017782at2759"/>
<dbReference type="EMBL" id="MCOG01000243">
    <property type="protein sequence ID" value="ORY22709.1"/>
    <property type="molecule type" value="Genomic_DNA"/>
</dbReference>
<dbReference type="InterPro" id="IPR035979">
    <property type="entry name" value="RBD_domain_sf"/>
</dbReference>
<feature type="repeat" description="Pumilio" evidence="3">
    <location>
        <begin position="422"/>
        <end position="458"/>
    </location>
</feature>
<dbReference type="PANTHER" id="PTHR47093">
    <property type="entry name" value="PROTEIN JSN1-RELATED"/>
    <property type="match status" value="1"/>
</dbReference>
<dbReference type="InterPro" id="IPR001313">
    <property type="entry name" value="Pumilio_RNA-bd_rpt"/>
</dbReference>
<dbReference type="PANTHER" id="PTHR47093:SF1">
    <property type="entry name" value="PROTEIN JSN1-RELATED"/>
    <property type="match status" value="1"/>
</dbReference>
<dbReference type="Gene3D" id="3.30.70.330">
    <property type="match status" value="2"/>
</dbReference>
<keyword evidence="8" id="KW-1185">Reference proteome</keyword>
<evidence type="ECO:0000256" key="2">
    <source>
        <dbReference type="PROSITE-ProRule" id="PRU00176"/>
    </source>
</evidence>
<dbReference type="InterPro" id="IPR033133">
    <property type="entry name" value="PUM-HD"/>
</dbReference>
<dbReference type="PROSITE" id="PS50102">
    <property type="entry name" value="RRM"/>
    <property type="match status" value="2"/>
</dbReference>
<accession>A0A1Y2AJF5</accession>
<proteinExistence type="predicted"/>
<evidence type="ECO:0000256" key="4">
    <source>
        <dbReference type="SAM" id="MobiDB-lite"/>
    </source>
</evidence>
<dbReference type="Pfam" id="PF00076">
    <property type="entry name" value="RRM_1"/>
    <property type="match status" value="2"/>
</dbReference>
<feature type="region of interest" description="Disordered" evidence="4">
    <location>
        <begin position="281"/>
        <end position="318"/>
    </location>
</feature>
<evidence type="ECO:0000256" key="3">
    <source>
        <dbReference type="PROSITE-ProRule" id="PRU00317"/>
    </source>
</evidence>
<feature type="domain" description="PUM-HD" evidence="6">
    <location>
        <begin position="326"/>
        <end position="650"/>
    </location>
</feature>
<evidence type="ECO:0000313" key="8">
    <source>
        <dbReference type="Proteomes" id="UP000193920"/>
    </source>
</evidence>
<feature type="non-terminal residue" evidence="7">
    <location>
        <position position="650"/>
    </location>
</feature>
<dbReference type="InterPro" id="IPR052645">
    <property type="entry name" value="Pumilio_domain_protein"/>
</dbReference>
<dbReference type="SMART" id="SM00360">
    <property type="entry name" value="RRM"/>
    <property type="match status" value="2"/>
</dbReference>
<evidence type="ECO:0000256" key="1">
    <source>
        <dbReference type="ARBA" id="ARBA00022737"/>
    </source>
</evidence>
<dbReference type="PROSITE" id="PS50302">
    <property type="entry name" value="PUM"/>
    <property type="match status" value="3"/>
</dbReference>
<dbReference type="Pfam" id="PF00806">
    <property type="entry name" value="PUF"/>
    <property type="match status" value="3"/>
</dbReference>
<gene>
    <name evidence="7" type="ORF">LY90DRAFT_430494</name>
</gene>
<dbReference type="AlphaFoldDB" id="A0A1Y2AJF5"/>
<dbReference type="InterPro" id="IPR000504">
    <property type="entry name" value="RRM_dom"/>
</dbReference>
<dbReference type="InterPro" id="IPR016024">
    <property type="entry name" value="ARM-type_fold"/>
</dbReference>
<comment type="caution">
    <text evidence="7">The sequence shown here is derived from an EMBL/GenBank/DDBJ whole genome shotgun (WGS) entry which is preliminary data.</text>
</comment>
<feature type="repeat" description="Pumilio" evidence="3">
    <location>
        <begin position="459"/>
        <end position="497"/>
    </location>
</feature>
<evidence type="ECO:0000313" key="7">
    <source>
        <dbReference type="EMBL" id="ORY22709.1"/>
    </source>
</evidence>
<feature type="compositionally biased region" description="Low complexity" evidence="4">
    <location>
        <begin position="293"/>
        <end position="302"/>
    </location>
</feature>
<dbReference type="SUPFAM" id="SSF48371">
    <property type="entry name" value="ARM repeat"/>
    <property type="match status" value="1"/>
</dbReference>
<name>A0A1Y2AJF5_9FUNG</name>
<dbReference type="CDD" id="cd00590">
    <property type="entry name" value="RRM_SF"/>
    <property type="match status" value="2"/>
</dbReference>
<dbReference type="SMART" id="SM00025">
    <property type="entry name" value="Pumilio"/>
    <property type="match status" value="5"/>
</dbReference>
<sequence length="650" mass="72278">MLGTTQAKPAFQRSPLLTHKPKSSSINYIELSPKAKVFSPGHRRGASLNVVVKKLDKSLLNGGIALDKNEKEDDEDSKISLTLNTSVSSFTNEVIVSPELDNLPELHQLENDEETLVESPTTLYVEYLDHSLSTKELKPYFAKFGEIESLKIDNDKDVAYIKYKNSKDASKAKNEMNGKMIKTSEIQISFHSSPEVNSNEEALETTPTKSLWIGNIPASLSPSDLEKKFANFGSIESARLLSHKTCGFINFENLDDAIQAKEKMNGLEINGTAIKVSYAKVPPKSESHDSDSVKSPSSPSSEKSNKEGKKKSEKVKKDLPHLTIPITTEFLKSSDDDNEQGEYFDTIPTLSDHLTKRQVDQNKLKEMRKKLEGHTTAKEIESYFNTIMLDVVGLCTDYIGNVIVQKVLDRTSDENRLKLIEKLSPHLATVGIHKNGTWVVQKIIDEAKGPVQIQYIVDGLKKYTPPLLLDQFGNYVIQCCLRLGTQNNQFIFDAIVAKCKDIGPGRFGARAIRACLESQHTTKRQQKQVAMSIVRCATDLCVNPNGALLITWLLDTSSLPGRFRVIAPKLVPNIASFCCNKLASSTILKLVNQRVEMDARSTIIKSIFYQSDAILQEILSNPAYGVSVIQKILASACINNEEKIQLADRV</sequence>
<dbReference type="PROSITE" id="PS50303">
    <property type="entry name" value="PUM_HD"/>
    <property type="match status" value="1"/>
</dbReference>
<dbReference type="Proteomes" id="UP000193920">
    <property type="component" value="Unassembled WGS sequence"/>
</dbReference>
<dbReference type="GO" id="GO:0000288">
    <property type="term" value="P:nuclear-transcribed mRNA catabolic process, deadenylation-dependent decay"/>
    <property type="evidence" value="ECO:0007669"/>
    <property type="project" value="TreeGrafter"/>
</dbReference>
<dbReference type="Gene3D" id="1.25.10.10">
    <property type="entry name" value="Leucine-rich Repeat Variant"/>
    <property type="match status" value="1"/>
</dbReference>
<dbReference type="InterPro" id="IPR012677">
    <property type="entry name" value="Nucleotide-bd_a/b_plait_sf"/>
</dbReference>
<organism evidence="7 8">
    <name type="scientific">Neocallimastix californiae</name>
    <dbReference type="NCBI Taxonomy" id="1754190"/>
    <lineage>
        <taxon>Eukaryota</taxon>
        <taxon>Fungi</taxon>
        <taxon>Fungi incertae sedis</taxon>
        <taxon>Chytridiomycota</taxon>
        <taxon>Chytridiomycota incertae sedis</taxon>
        <taxon>Neocallimastigomycetes</taxon>
        <taxon>Neocallimastigales</taxon>
        <taxon>Neocallimastigaceae</taxon>
        <taxon>Neocallimastix</taxon>
    </lineage>
</organism>
<keyword evidence="1" id="KW-0677">Repeat</keyword>
<dbReference type="SUPFAM" id="SSF54928">
    <property type="entry name" value="RNA-binding domain, RBD"/>
    <property type="match status" value="2"/>
</dbReference>
<evidence type="ECO:0000259" key="6">
    <source>
        <dbReference type="PROSITE" id="PS50303"/>
    </source>
</evidence>
<feature type="domain" description="RRM" evidence="5">
    <location>
        <begin position="121"/>
        <end position="193"/>
    </location>
</feature>
<feature type="domain" description="RRM" evidence="5">
    <location>
        <begin position="209"/>
        <end position="281"/>
    </location>
</feature>
<protein>
    <submittedName>
        <fullName evidence="7">ARM repeat-containing protein</fullName>
    </submittedName>
</protein>
<evidence type="ECO:0000259" key="5">
    <source>
        <dbReference type="PROSITE" id="PS50102"/>
    </source>
</evidence>